<feature type="signal peptide" evidence="2">
    <location>
        <begin position="1"/>
        <end position="26"/>
    </location>
</feature>
<evidence type="ECO:0000313" key="4">
    <source>
        <dbReference type="Proteomes" id="UP000824089"/>
    </source>
</evidence>
<dbReference type="Proteomes" id="UP000824089">
    <property type="component" value="Unassembled WGS sequence"/>
</dbReference>
<sequence>MKKKLIAFSVIAALLISMLSMSSVFAAEEPVWIWRPAEDGYVTDDGMGTGEDAEDGSYTTFTTVEGTVEGYFYPGSAGGNLTAGGMDPIDTIATIALVKYRTTVPSSVNAQFAWHNGSAHDFKSFRYTGDGEWHFAIADLTTDTDSGAGPWTDAASINWFRFDFANNIAADQTYSVDVAYIALFESEEDAQAYAEADGGAVVPAPGEDEDQDGDGSGGTEEPAPPQTGDVSVIVAVAAAALVLTMLLKKKLAA</sequence>
<evidence type="ECO:0000256" key="1">
    <source>
        <dbReference type="SAM" id="MobiDB-lite"/>
    </source>
</evidence>
<comment type="caution">
    <text evidence="3">The sequence shown here is derived from an EMBL/GenBank/DDBJ whole genome shotgun (WGS) entry which is preliminary data.</text>
</comment>
<feature type="chain" id="PRO_5039282069" evidence="2">
    <location>
        <begin position="27"/>
        <end position="253"/>
    </location>
</feature>
<feature type="region of interest" description="Disordered" evidence="1">
    <location>
        <begin position="195"/>
        <end position="227"/>
    </location>
</feature>
<name>A0A9D1L979_9CLOT</name>
<accession>A0A9D1L979</accession>
<evidence type="ECO:0000313" key="3">
    <source>
        <dbReference type="EMBL" id="HIU29664.1"/>
    </source>
</evidence>
<reference evidence="3" key="1">
    <citation type="submission" date="2020-10" db="EMBL/GenBank/DDBJ databases">
        <authorList>
            <person name="Gilroy R."/>
        </authorList>
    </citation>
    <scope>NUCLEOTIDE SEQUENCE</scope>
    <source>
        <strain evidence="3">CHK195-4489</strain>
    </source>
</reference>
<keyword evidence="2" id="KW-0732">Signal</keyword>
<gene>
    <name evidence="3" type="ORF">IAD50_05145</name>
</gene>
<organism evidence="3 4">
    <name type="scientific">Candidatus Egerieisoma faecipullorum</name>
    <dbReference type="NCBI Taxonomy" id="2840963"/>
    <lineage>
        <taxon>Bacteria</taxon>
        <taxon>Bacillati</taxon>
        <taxon>Bacillota</taxon>
        <taxon>Clostridia</taxon>
        <taxon>Eubacteriales</taxon>
        <taxon>Clostridiaceae</taxon>
        <taxon>Clostridiaceae incertae sedis</taxon>
        <taxon>Candidatus Egerieisoma</taxon>
    </lineage>
</organism>
<reference evidence="3" key="2">
    <citation type="journal article" date="2021" name="PeerJ">
        <title>Extensive microbial diversity within the chicken gut microbiome revealed by metagenomics and culture.</title>
        <authorList>
            <person name="Gilroy R."/>
            <person name="Ravi A."/>
            <person name="Getino M."/>
            <person name="Pursley I."/>
            <person name="Horton D.L."/>
            <person name="Alikhan N.F."/>
            <person name="Baker D."/>
            <person name="Gharbi K."/>
            <person name="Hall N."/>
            <person name="Watson M."/>
            <person name="Adriaenssens E.M."/>
            <person name="Foster-Nyarko E."/>
            <person name="Jarju S."/>
            <person name="Secka A."/>
            <person name="Antonio M."/>
            <person name="Oren A."/>
            <person name="Chaudhuri R.R."/>
            <person name="La Ragione R."/>
            <person name="Hildebrand F."/>
            <person name="Pallen M.J."/>
        </authorList>
    </citation>
    <scope>NUCLEOTIDE SEQUENCE</scope>
    <source>
        <strain evidence="3">CHK195-4489</strain>
    </source>
</reference>
<dbReference type="EMBL" id="DVMM01000103">
    <property type="protein sequence ID" value="HIU29664.1"/>
    <property type="molecule type" value="Genomic_DNA"/>
</dbReference>
<protein>
    <submittedName>
        <fullName evidence="3">Uncharacterized protein</fullName>
    </submittedName>
</protein>
<proteinExistence type="predicted"/>
<evidence type="ECO:0000256" key="2">
    <source>
        <dbReference type="SAM" id="SignalP"/>
    </source>
</evidence>
<dbReference type="AlphaFoldDB" id="A0A9D1L979"/>